<evidence type="ECO:0000256" key="2">
    <source>
        <dbReference type="ARBA" id="ARBA00022679"/>
    </source>
</evidence>
<gene>
    <name evidence="5" type="primary">glxK</name>
    <name evidence="5" type="ORF">Rhe02_68560</name>
</gene>
<name>A0A8J3QDK2_9ACTN</name>
<proteinExistence type="inferred from homology"/>
<evidence type="ECO:0000313" key="6">
    <source>
        <dbReference type="Proteomes" id="UP000612899"/>
    </source>
</evidence>
<dbReference type="NCBIfam" id="TIGR00045">
    <property type="entry name" value="glycerate kinase"/>
    <property type="match status" value="1"/>
</dbReference>
<dbReference type="Gene3D" id="3.90.1510.10">
    <property type="entry name" value="Glycerate kinase, domain 2"/>
    <property type="match status" value="1"/>
</dbReference>
<organism evidence="5 6">
    <name type="scientific">Rhizocola hellebori</name>
    <dbReference type="NCBI Taxonomy" id="1392758"/>
    <lineage>
        <taxon>Bacteria</taxon>
        <taxon>Bacillati</taxon>
        <taxon>Actinomycetota</taxon>
        <taxon>Actinomycetes</taxon>
        <taxon>Micromonosporales</taxon>
        <taxon>Micromonosporaceae</taxon>
        <taxon>Rhizocola</taxon>
    </lineage>
</organism>
<dbReference type="Gene3D" id="3.40.50.10350">
    <property type="entry name" value="Glycerate kinase, domain 1"/>
    <property type="match status" value="1"/>
</dbReference>
<sequence>MRVVICPDKFAGTLTAVEAAQAIAEGWRSVAPGDELVLRPVADGGPGFLEVLHTSLGGDLIEVPTTDPLGRVVTGSVLIVGDTAYLESAQATGLHHLAPGERDPKITTSAGLGALVAAATAQGAHKLIIGLGGSATNDGGAGFLAALGFKPLDREGNPLPPGGAVLRRAAALTLPTSAAPAPPAAITTILPARGVGGAAAGQRWVELVGASDVDNPLVGEQGATAVYGPQKGASAADVVLLDAALANWAAVLQRDLPGCPQDLAALKGAGAAGGLGAAVLALGGRIVSGIDLILTETGLGEAVAEAGVVITGEGSFDHQSLRGKVIAGVAGAARDHGVPCVVLAGRVTTGRREQGAAGITEAHSLVDHFGDVDLAMTAPARGLRELSARMAGQYSRR</sequence>
<evidence type="ECO:0000256" key="3">
    <source>
        <dbReference type="ARBA" id="ARBA00022777"/>
    </source>
</evidence>
<accession>A0A8J3QDK2</accession>
<dbReference type="InterPro" id="IPR018197">
    <property type="entry name" value="Glycerate_kinase_RE-like"/>
</dbReference>
<keyword evidence="6" id="KW-1185">Reference proteome</keyword>
<dbReference type="InterPro" id="IPR018193">
    <property type="entry name" value="Glyc_kinase_flavodox-like_fold"/>
</dbReference>
<evidence type="ECO:0000256" key="1">
    <source>
        <dbReference type="ARBA" id="ARBA00006284"/>
    </source>
</evidence>
<dbReference type="GO" id="GO:0031388">
    <property type="term" value="P:organic acid phosphorylation"/>
    <property type="evidence" value="ECO:0007669"/>
    <property type="project" value="UniProtKB-UniRule"/>
</dbReference>
<dbReference type="Pfam" id="PF02595">
    <property type="entry name" value="Gly_kinase"/>
    <property type="match status" value="1"/>
</dbReference>
<dbReference type="Proteomes" id="UP000612899">
    <property type="component" value="Unassembled WGS sequence"/>
</dbReference>
<comment type="similarity">
    <text evidence="1 4">Belongs to the glycerate kinase type-1 family.</text>
</comment>
<evidence type="ECO:0000313" key="5">
    <source>
        <dbReference type="EMBL" id="GIH08789.1"/>
    </source>
</evidence>
<keyword evidence="3 4" id="KW-0418">Kinase</keyword>
<dbReference type="InterPro" id="IPR004381">
    <property type="entry name" value="Glycerate_kinase"/>
</dbReference>
<dbReference type="EMBL" id="BONY01000055">
    <property type="protein sequence ID" value="GIH08789.1"/>
    <property type="molecule type" value="Genomic_DNA"/>
</dbReference>
<protein>
    <submittedName>
        <fullName evidence="5">Glycerate kinase</fullName>
    </submittedName>
</protein>
<comment type="caution">
    <text evidence="5">The sequence shown here is derived from an EMBL/GenBank/DDBJ whole genome shotgun (WGS) entry which is preliminary data.</text>
</comment>
<dbReference type="PIRSF" id="PIRSF006078">
    <property type="entry name" value="GlxK"/>
    <property type="match status" value="1"/>
</dbReference>
<dbReference type="RefSeq" id="WP_203912536.1">
    <property type="nucleotide sequence ID" value="NZ_BONY01000055.1"/>
</dbReference>
<dbReference type="PANTHER" id="PTHR21599:SF0">
    <property type="entry name" value="GLYCERATE KINASE"/>
    <property type="match status" value="1"/>
</dbReference>
<reference evidence="5" key="1">
    <citation type="submission" date="2021-01" db="EMBL/GenBank/DDBJ databases">
        <title>Whole genome shotgun sequence of Rhizocola hellebori NBRC 109834.</title>
        <authorList>
            <person name="Komaki H."/>
            <person name="Tamura T."/>
        </authorList>
    </citation>
    <scope>NUCLEOTIDE SEQUENCE</scope>
    <source>
        <strain evidence="5">NBRC 109834</strain>
    </source>
</reference>
<dbReference type="GO" id="GO:0008887">
    <property type="term" value="F:glycerate kinase activity"/>
    <property type="evidence" value="ECO:0007669"/>
    <property type="project" value="UniProtKB-UniRule"/>
</dbReference>
<dbReference type="InterPro" id="IPR036129">
    <property type="entry name" value="Glycerate_kinase_sf"/>
</dbReference>
<keyword evidence="2 4" id="KW-0808">Transferase</keyword>
<dbReference type="PANTHER" id="PTHR21599">
    <property type="entry name" value="GLYCERATE KINASE"/>
    <property type="match status" value="1"/>
</dbReference>
<evidence type="ECO:0000256" key="4">
    <source>
        <dbReference type="PIRNR" id="PIRNR006078"/>
    </source>
</evidence>
<dbReference type="AlphaFoldDB" id="A0A8J3QDK2"/>
<dbReference type="SUPFAM" id="SSF110738">
    <property type="entry name" value="Glycerate kinase I"/>
    <property type="match status" value="1"/>
</dbReference>